<dbReference type="PANTHER" id="PTHR42944:SF1">
    <property type="entry name" value="ADENINE DNA GLYCOSYLASE"/>
    <property type="match status" value="1"/>
</dbReference>
<protein>
    <recommendedName>
        <fullName evidence="5">Adenine DNA glycosylase</fullName>
        <ecNumber evidence="4">3.2.2.31</ecNumber>
    </recommendedName>
</protein>
<keyword evidence="7" id="KW-0479">Metal-binding</keyword>
<dbReference type="SMART" id="SM00478">
    <property type="entry name" value="ENDO3c"/>
    <property type="match status" value="1"/>
</dbReference>
<evidence type="ECO:0000256" key="2">
    <source>
        <dbReference type="ARBA" id="ARBA00001966"/>
    </source>
</evidence>
<dbReference type="EMBL" id="CAJRAY010000002">
    <property type="protein sequence ID" value="CAG5076700.1"/>
    <property type="molecule type" value="Genomic_DNA"/>
</dbReference>
<sequence>MSREKTEAAAAFFAAELLNWYDANKRDLPWRRDRDPYRIWVSEVMLQQTRVDTVIPYYERFMERFPTVRHLAEAPEEEVLKCWEGLGYYSRARNLQAGARQVVELYGGVVPDDKAAISSLKGIGPYTAGAILSIAYNKPEPAVDGNVMRVMSRYFLLEDDIAKPSARTKIERLAASIIPEGRAGDFNQAVMELGALVCTPKSPGCLLCPVLAQCAGRAAGRERELPAKSKAKPPRPELRLAALVEGRGEHAGKVLVRRRPDSGLLARMWELPHVLAPDEAARSRGRAAGAAAFAADARVLASATILADAKAAGVPEAPAVADADDSAASAGAVAAGTSMAGTAGDGRFDALSRGLAEEAGLLVRPVRLWSEEEHVFSHIRWKVDVYLAEFGFFLAGGREAAAGAAGGMAAEPGASYGGPSDADDLPEGWLWIGPEDMASLAFPNVFLRILNDYFARQA</sequence>
<organism evidence="15 16">
    <name type="scientific">Thermobacillus xylanilyticus</name>
    <dbReference type="NCBI Taxonomy" id="76633"/>
    <lineage>
        <taxon>Bacteria</taxon>
        <taxon>Bacillati</taxon>
        <taxon>Bacillota</taxon>
        <taxon>Bacilli</taxon>
        <taxon>Bacillales</taxon>
        <taxon>Paenibacillaceae</taxon>
        <taxon>Thermobacillus</taxon>
    </lineage>
</organism>
<dbReference type="EC" id="3.2.2.31" evidence="4"/>
<dbReference type="Gene3D" id="1.10.340.30">
    <property type="entry name" value="Hypothetical protein, domain 2"/>
    <property type="match status" value="1"/>
</dbReference>
<dbReference type="InterPro" id="IPR005760">
    <property type="entry name" value="A/G_AdeGlyc_MutY"/>
</dbReference>
<evidence type="ECO:0000256" key="10">
    <source>
        <dbReference type="ARBA" id="ARBA00023004"/>
    </source>
</evidence>
<evidence type="ECO:0000256" key="3">
    <source>
        <dbReference type="ARBA" id="ARBA00008343"/>
    </source>
</evidence>
<evidence type="ECO:0000256" key="11">
    <source>
        <dbReference type="ARBA" id="ARBA00023014"/>
    </source>
</evidence>
<feature type="domain" description="HhH-GPD" evidence="14">
    <location>
        <begin position="45"/>
        <end position="196"/>
    </location>
</feature>
<evidence type="ECO:0000256" key="6">
    <source>
        <dbReference type="ARBA" id="ARBA00022485"/>
    </source>
</evidence>
<dbReference type="InterPro" id="IPR011257">
    <property type="entry name" value="DNA_glycosylase"/>
</dbReference>
<gene>
    <name evidence="15" type="primary">txxe 129-mutY</name>
    <name evidence="15" type="ORF">TXXE_00870</name>
</gene>
<dbReference type="InterPro" id="IPR029119">
    <property type="entry name" value="MutY_C"/>
</dbReference>
<dbReference type="InterPro" id="IPR004035">
    <property type="entry name" value="Endouclease-III_FeS-bd_BS"/>
</dbReference>
<keyword evidence="10" id="KW-0408">Iron</keyword>
<keyword evidence="8" id="KW-0227">DNA damage</keyword>
<keyword evidence="16" id="KW-1185">Reference proteome</keyword>
<evidence type="ECO:0000256" key="8">
    <source>
        <dbReference type="ARBA" id="ARBA00022763"/>
    </source>
</evidence>
<dbReference type="Gene3D" id="1.10.1670.10">
    <property type="entry name" value="Helix-hairpin-Helix base-excision DNA repair enzymes (C-terminal)"/>
    <property type="match status" value="1"/>
</dbReference>
<dbReference type="Proteomes" id="UP000681526">
    <property type="component" value="Unassembled WGS sequence"/>
</dbReference>
<dbReference type="Pfam" id="PF00633">
    <property type="entry name" value="HHH"/>
    <property type="match status" value="1"/>
</dbReference>
<evidence type="ECO:0000256" key="4">
    <source>
        <dbReference type="ARBA" id="ARBA00012045"/>
    </source>
</evidence>
<keyword evidence="13" id="KW-0326">Glycosidase</keyword>
<comment type="caution">
    <text evidence="15">The sequence shown here is derived from an EMBL/GenBank/DDBJ whole genome shotgun (WGS) entry which is preliminary data.</text>
</comment>
<reference evidence="15 16" key="1">
    <citation type="submission" date="2021-04" db="EMBL/GenBank/DDBJ databases">
        <authorList>
            <person name="Rakotoarivonina H."/>
        </authorList>
    </citation>
    <scope>NUCLEOTIDE SEQUENCE [LARGE SCALE GENOMIC DNA]</scope>
    <source>
        <strain evidence="15 16">XE</strain>
    </source>
</reference>
<dbReference type="CDD" id="cd00056">
    <property type="entry name" value="ENDO3c"/>
    <property type="match status" value="1"/>
</dbReference>
<evidence type="ECO:0000259" key="14">
    <source>
        <dbReference type="SMART" id="SM00478"/>
    </source>
</evidence>
<keyword evidence="9" id="KW-0378">Hydrolase</keyword>
<name>A0ABN7RJX9_THEXY</name>
<evidence type="ECO:0000256" key="12">
    <source>
        <dbReference type="ARBA" id="ARBA00023204"/>
    </source>
</evidence>
<dbReference type="InterPro" id="IPR023170">
    <property type="entry name" value="HhH_base_excis_C"/>
</dbReference>
<comment type="catalytic activity">
    <reaction evidence="1">
        <text>Hydrolyzes free adenine bases from 7,8-dihydro-8-oxoguanine:adenine mismatched double-stranded DNA, leaving an apurinic site.</text>
        <dbReference type="EC" id="3.2.2.31"/>
    </reaction>
</comment>
<evidence type="ECO:0000256" key="7">
    <source>
        <dbReference type="ARBA" id="ARBA00022723"/>
    </source>
</evidence>
<dbReference type="PANTHER" id="PTHR42944">
    <property type="entry name" value="ADENINE DNA GLYCOSYLASE"/>
    <property type="match status" value="1"/>
</dbReference>
<accession>A0ABN7RJX9</accession>
<keyword evidence="6" id="KW-0004">4Fe-4S</keyword>
<keyword evidence="12" id="KW-0234">DNA repair</keyword>
<keyword evidence="11" id="KW-0411">Iron-sulfur</keyword>
<evidence type="ECO:0000313" key="16">
    <source>
        <dbReference type="Proteomes" id="UP000681526"/>
    </source>
</evidence>
<dbReference type="CDD" id="cd03431">
    <property type="entry name" value="NUDIX_DNA_Glycosylase_C-MutY"/>
    <property type="match status" value="1"/>
</dbReference>
<evidence type="ECO:0000256" key="1">
    <source>
        <dbReference type="ARBA" id="ARBA00000843"/>
    </source>
</evidence>
<evidence type="ECO:0000256" key="9">
    <source>
        <dbReference type="ARBA" id="ARBA00022801"/>
    </source>
</evidence>
<evidence type="ECO:0000313" key="15">
    <source>
        <dbReference type="EMBL" id="CAG5076700.1"/>
    </source>
</evidence>
<dbReference type="InterPro" id="IPR003265">
    <property type="entry name" value="HhH-GPD_domain"/>
</dbReference>
<comment type="cofactor">
    <cofactor evidence="2">
        <name>[4Fe-4S] cluster</name>
        <dbReference type="ChEBI" id="CHEBI:49883"/>
    </cofactor>
</comment>
<dbReference type="InterPro" id="IPR044298">
    <property type="entry name" value="MIG/MutY"/>
</dbReference>
<dbReference type="PROSITE" id="PS00764">
    <property type="entry name" value="ENDONUCLEASE_III_1"/>
    <property type="match status" value="1"/>
</dbReference>
<dbReference type="RefSeq" id="WP_213483085.1">
    <property type="nucleotide sequence ID" value="NZ_CAJRAY010000002.1"/>
</dbReference>
<dbReference type="SUPFAM" id="SSF48150">
    <property type="entry name" value="DNA-glycosylase"/>
    <property type="match status" value="1"/>
</dbReference>
<dbReference type="Gene3D" id="3.90.79.10">
    <property type="entry name" value="Nucleoside Triphosphate Pyrophosphohydrolase"/>
    <property type="match status" value="1"/>
</dbReference>
<comment type="similarity">
    <text evidence="3">Belongs to the Nth/MutY family.</text>
</comment>
<dbReference type="SUPFAM" id="SSF55811">
    <property type="entry name" value="Nudix"/>
    <property type="match status" value="1"/>
</dbReference>
<dbReference type="NCBIfam" id="TIGR01084">
    <property type="entry name" value="mutY"/>
    <property type="match status" value="1"/>
</dbReference>
<dbReference type="InterPro" id="IPR015797">
    <property type="entry name" value="NUDIX_hydrolase-like_dom_sf"/>
</dbReference>
<evidence type="ECO:0000256" key="5">
    <source>
        <dbReference type="ARBA" id="ARBA00022023"/>
    </source>
</evidence>
<dbReference type="InterPro" id="IPR000445">
    <property type="entry name" value="HhH_motif"/>
</dbReference>
<proteinExistence type="inferred from homology"/>
<dbReference type="Pfam" id="PF00730">
    <property type="entry name" value="HhH-GPD"/>
    <property type="match status" value="1"/>
</dbReference>
<evidence type="ECO:0000256" key="13">
    <source>
        <dbReference type="ARBA" id="ARBA00023295"/>
    </source>
</evidence>